<evidence type="ECO:0000313" key="6">
    <source>
        <dbReference type="Proteomes" id="UP000631114"/>
    </source>
</evidence>
<evidence type="ECO:0000259" key="4">
    <source>
        <dbReference type="Pfam" id="PF13947"/>
    </source>
</evidence>
<dbReference type="AlphaFoldDB" id="A0A835HHM5"/>
<dbReference type="OrthoDB" id="4062651at2759"/>
<dbReference type="EMBL" id="JADFTS010000006">
    <property type="protein sequence ID" value="KAF9599851.1"/>
    <property type="molecule type" value="Genomic_DNA"/>
</dbReference>
<evidence type="ECO:0000256" key="2">
    <source>
        <dbReference type="ARBA" id="ARBA00022729"/>
    </source>
</evidence>
<evidence type="ECO:0000256" key="1">
    <source>
        <dbReference type="ARBA" id="ARBA00004167"/>
    </source>
</evidence>
<dbReference type="Pfam" id="PF13947">
    <property type="entry name" value="GUB_WAK_bind"/>
    <property type="match status" value="1"/>
</dbReference>
<feature type="transmembrane region" description="Helical" evidence="3">
    <location>
        <begin position="12"/>
        <end position="33"/>
    </location>
</feature>
<comment type="subcellular location">
    <subcellularLocation>
        <location evidence="1">Membrane</location>
        <topology evidence="1">Single-pass membrane protein</topology>
    </subcellularLocation>
</comment>
<sequence length="181" mass="19672">MVFTSAAILVSFHYYLLLKVLVLASVLNLYPVFVLASSLGSSHPGCPNKCGAVEISYPFGIGDGCYLKGFGITCTDQSVRFLSGRGCCEATLPRTANSQLEFYTIKYNYNRSVSSPCSYGFVVEEGSYIFNKEDAFKFTIPKDLLKNPAIFANVYQGMLGILISIALKDVKVSGIVNLVLG</sequence>
<proteinExistence type="predicted"/>
<feature type="domain" description="Wall-associated receptor kinase galacturonan-binding" evidence="4">
    <location>
        <begin position="46"/>
        <end position="83"/>
    </location>
</feature>
<dbReference type="GO" id="GO:0016020">
    <property type="term" value="C:membrane"/>
    <property type="evidence" value="ECO:0007669"/>
    <property type="project" value="UniProtKB-SubCell"/>
</dbReference>
<keyword evidence="2" id="KW-0732">Signal</keyword>
<evidence type="ECO:0000256" key="3">
    <source>
        <dbReference type="SAM" id="Phobius"/>
    </source>
</evidence>
<dbReference type="GO" id="GO:0030247">
    <property type="term" value="F:polysaccharide binding"/>
    <property type="evidence" value="ECO:0007669"/>
    <property type="project" value="InterPro"/>
</dbReference>
<dbReference type="PANTHER" id="PTHR33491">
    <property type="entry name" value="OSJNBA0016N04.9 PROTEIN"/>
    <property type="match status" value="1"/>
</dbReference>
<name>A0A835HHM5_9MAGN</name>
<keyword evidence="3" id="KW-0472">Membrane</keyword>
<organism evidence="5 6">
    <name type="scientific">Coptis chinensis</name>
    <dbReference type="NCBI Taxonomy" id="261450"/>
    <lineage>
        <taxon>Eukaryota</taxon>
        <taxon>Viridiplantae</taxon>
        <taxon>Streptophyta</taxon>
        <taxon>Embryophyta</taxon>
        <taxon>Tracheophyta</taxon>
        <taxon>Spermatophyta</taxon>
        <taxon>Magnoliopsida</taxon>
        <taxon>Ranunculales</taxon>
        <taxon>Ranunculaceae</taxon>
        <taxon>Coptidoideae</taxon>
        <taxon>Coptis</taxon>
    </lineage>
</organism>
<gene>
    <name evidence="5" type="ORF">IFM89_001797</name>
</gene>
<reference evidence="5 6" key="1">
    <citation type="submission" date="2020-10" db="EMBL/GenBank/DDBJ databases">
        <title>The Coptis chinensis genome and diversification of protoberbering-type alkaloids.</title>
        <authorList>
            <person name="Wang B."/>
            <person name="Shu S."/>
            <person name="Song C."/>
            <person name="Liu Y."/>
        </authorList>
    </citation>
    <scope>NUCLEOTIDE SEQUENCE [LARGE SCALE GENOMIC DNA]</scope>
    <source>
        <strain evidence="5">HL-2020</strain>
        <tissue evidence="5">Leaf</tissue>
    </source>
</reference>
<dbReference type="Proteomes" id="UP000631114">
    <property type="component" value="Unassembled WGS sequence"/>
</dbReference>
<keyword evidence="3" id="KW-0812">Transmembrane</keyword>
<keyword evidence="6" id="KW-1185">Reference proteome</keyword>
<dbReference type="InterPro" id="IPR025287">
    <property type="entry name" value="WAK_GUB"/>
</dbReference>
<evidence type="ECO:0000313" key="5">
    <source>
        <dbReference type="EMBL" id="KAF9599851.1"/>
    </source>
</evidence>
<accession>A0A835HHM5</accession>
<comment type="caution">
    <text evidence="5">The sequence shown here is derived from an EMBL/GenBank/DDBJ whole genome shotgun (WGS) entry which is preliminary data.</text>
</comment>
<protein>
    <recommendedName>
        <fullName evidence="4">Wall-associated receptor kinase galacturonan-binding domain-containing protein</fullName>
    </recommendedName>
</protein>
<keyword evidence="3" id="KW-1133">Transmembrane helix</keyword>